<reference evidence="2 3" key="1">
    <citation type="journal article" date="2015" name="PLoS Pathog.">
        <title>Leptomonas seymouri: Adaptations to the Dixenous Life Cycle Analyzed by Genome Sequencing, Transcriptome Profiling and Co-infection with Leishmania donovani.</title>
        <authorList>
            <person name="Kraeva N."/>
            <person name="Butenko A."/>
            <person name="Hlavacova J."/>
            <person name="Kostygov A."/>
            <person name="Myskova J."/>
            <person name="Grybchuk D."/>
            <person name="Lestinova T."/>
            <person name="Votypka J."/>
            <person name="Volf P."/>
            <person name="Opperdoes F."/>
            <person name="Flegontov P."/>
            <person name="Lukes J."/>
            <person name="Yurchenko V."/>
        </authorList>
    </citation>
    <scope>NUCLEOTIDE SEQUENCE [LARGE SCALE GENOMIC DNA]</scope>
    <source>
        <strain evidence="2 3">ATCC 30220</strain>
    </source>
</reference>
<dbReference type="EMBL" id="LJSK01000027">
    <property type="protein sequence ID" value="KPI89282.1"/>
    <property type="molecule type" value="Genomic_DNA"/>
</dbReference>
<feature type="region of interest" description="Disordered" evidence="1">
    <location>
        <begin position="708"/>
        <end position="737"/>
    </location>
</feature>
<comment type="caution">
    <text evidence="2">The sequence shown here is derived from an EMBL/GenBank/DDBJ whole genome shotgun (WGS) entry which is preliminary data.</text>
</comment>
<dbReference type="Proteomes" id="UP000038009">
    <property type="component" value="Unassembled WGS sequence"/>
</dbReference>
<accession>A0A0N1IM25</accession>
<protein>
    <recommendedName>
        <fullName evidence="4">DRBM domain-containing protein</fullName>
    </recommendedName>
</protein>
<dbReference type="OMA" id="SDNWLLF"/>
<dbReference type="VEuPathDB" id="TriTrypDB:Lsey_0027_0330"/>
<evidence type="ECO:0000313" key="3">
    <source>
        <dbReference type="Proteomes" id="UP000038009"/>
    </source>
</evidence>
<gene>
    <name evidence="2" type="ORF">ABL78_1615</name>
</gene>
<proteinExistence type="predicted"/>
<dbReference type="OrthoDB" id="246293at2759"/>
<dbReference type="AlphaFoldDB" id="A0A0N1IM25"/>
<organism evidence="2 3">
    <name type="scientific">Leptomonas seymouri</name>
    <dbReference type="NCBI Taxonomy" id="5684"/>
    <lineage>
        <taxon>Eukaryota</taxon>
        <taxon>Discoba</taxon>
        <taxon>Euglenozoa</taxon>
        <taxon>Kinetoplastea</taxon>
        <taxon>Metakinetoplastina</taxon>
        <taxon>Trypanosomatida</taxon>
        <taxon>Trypanosomatidae</taxon>
        <taxon>Leishmaniinae</taxon>
        <taxon>Leptomonas</taxon>
    </lineage>
</organism>
<evidence type="ECO:0000313" key="2">
    <source>
        <dbReference type="EMBL" id="KPI89282.1"/>
    </source>
</evidence>
<evidence type="ECO:0000256" key="1">
    <source>
        <dbReference type="SAM" id="MobiDB-lite"/>
    </source>
</evidence>
<evidence type="ECO:0008006" key="4">
    <source>
        <dbReference type="Google" id="ProtNLM"/>
    </source>
</evidence>
<feature type="compositionally biased region" description="Basic and acidic residues" evidence="1">
    <location>
        <begin position="717"/>
        <end position="732"/>
    </location>
</feature>
<sequence>MLRPRFLSSLVKRTGYLVPVCAVYSRFCSTLGDIQVFMTNLRAREKLAGGSLQLCITEDMQVFAEHKTSSFSGEQRRILTSEKLRHGDASTTIAEVLRSLQSTESAATALSSVPTSSPSSSSFNGDRSALTTCATVVDLGRVTADEVRSLVLHVERTYPTLKLLVLHTSGRDLQGAKLHTICVELVPREGQTGAALLAEDTQRLVDTFKGESVGEGYHGCLRRALRHAFAAAELPYPSLSCEDATSRTLLSLYAQTWVNDGFQLFFNSVSPSALLTDAVECTVRHPLHGQTLGTTTLPLTAIGLRDLLNFCDRVAASYKPERYASVQQRIQSTPLHLVLPTSHLRVKHLLRKLLYHHYGCVDSDIIFSGHARHDGVFTAEIAVRLSSLSVTYEGAMRTPLFVLAKTNGTSRRKVIELAAVQSMQVLFPEVFEKQIAYHAEIRQIQQSDKASSTADMPPHVSRGLEVQLKWALQRINADFVVESVLLKQKTPYPPWGVTTGSSVVWLSQLFLLKQSSSSVTAGGTAPDVARELCAHAFDNRKSRCEKKVVAAALAKCFPDLCSAIIKDAQEKGLIDNSGAPTAFDGVQPIQDSDAERFVEALSSDPCLMTLVPTRSSVLQPLPECNVQLSALESYWSIITSKVTEQLKIRVQRGGDDRAAGCGGGYTATCVAGSAEGANAVDRVVCEAAASTEIGALFSMAEAAQKSLRQVEGTTSSGDERKKLEGRDAEGADHGPTSTLELLVGVPTSLPTSTPLQTCIDAIGRLYGLRCAVRITQEGAQYTGELWGHFPVDSALLRHHDRVLSSPFFLDRNFLLGRGRAESPFMAVVRAAQSVFECHVRVHQRAFRDAVVQKGKLHLHPADDCSLSRLRDAVVSEIKATSSKVLTDSTLTLNFQHGQLYELTFSVASGSHSVNLEETVSRNLLGCLHEFCVRVSAETGLEFLSATTLAPVVFHTPEQLLRLLCQLAYGLDLRVETLLVHNSWHCRLSIPVTGELACCVAESSAGRKKGAENAAAMAALKLYFADELTLIPSYTNFSPSRSSDGAAESEHTSMENYVFQMRDVDEDASPSL</sequence>
<name>A0A0N1IM25_LEPSE</name>
<keyword evidence="3" id="KW-1185">Reference proteome</keyword>